<dbReference type="EMBL" id="CAEZWJ010000001">
    <property type="protein sequence ID" value="CAB4643124.1"/>
    <property type="molecule type" value="Genomic_DNA"/>
</dbReference>
<sequence>MTDDIRDQLPDDLNAVDNVAAYDFPDNSRRRIPGILYGVIAILCLVTWQLGTSNDSVLVNRGLLFAAAVLGAMAIISFTSGWRMTIDESDALVRATRKVGFPVGHASAQQVWRGLRSRPTWRIFCYSVEEPPRQRGLVLVDAVNGDIVECLVEANPDAETAPDSSTQD</sequence>
<keyword evidence="1" id="KW-0812">Transmembrane</keyword>
<gene>
    <name evidence="2" type="ORF">UFOPK2214_00051</name>
</gene>
<name>A0A6J6K3U3_9ZZZZ</name>
<dbReference type="AlphaFoldDB" id="A0A6J6K3U3"/>
<evidence type="ECO:0000313" key="2">
    <source>
        <dbReference type="EMBL" id="CAB4643124.1"/>
    </source>
</evidence>
<feature type="transmembrane region" description="Helical" evidence="1">
    <location>
        <begin position="34"/>
        <end position="51"/>
    </location>
</feature>
<protein>
    <submittedName>
        <fullName evidence="2">Unannotated protein</fullName>
    </submittedName>
</protein>
<keyword evidence="1" id="KW-1133">Transmembrane helix</keyword>
<proteinExistence type="predicted"/>
<keyword evidence="1" id="KW-0472">Membrane</keyword>
<organism evidence="2">
    <name type="scientific">freshwater metagenome</name>
    <dbReference type="NCBI Taxonomy" id="449393"/>
    <lineage>
        <taxon>unclassified sequences</taxon>
        <taxon>metagenomes</taxon>
        <taxon>ecological metagenomes</taxon>
    </lineage>
</organism>
<evidence type="ECO:0000256" key="1">
    <source>
        <dbReference type="SAM" id="Phobius"/>
    </source>
</evidence>
<feature type="transmembrane region" description="Helical" evidence="1">
    <location>
        <begin position="63"/>
        <end position="82"/>
    </location>
</feature>
<reference evidence="2" key="1">
    <citation type="submission" date="2020-05" db="EMBL/GenBank/DDBJ databases">
        <authorList>
            <person name="Chiriac C."/>
            <person name="Salcher M."/>
            <person name="Ghai R."/>
            <person name="Kavagutti S V."/>
        </authorList>
    </citation>
    <scope>NUCLEOTIDE SEQUENCE</scope>
</reference>
<accession>A0A6J6K3U3</accession>